<dbReference type="InterPro" id="IPR003594">
    <property type="entry name" value="HATPase_dom"/>
</dbReference>
<name>A0A6J4PA42_9ACTN</name>
<evidence type="ECO:0000259" key="2">
    <source>
        <dbReference type="Pfam" id="PF13581"/>
    </source>
</evidence>
<dbReference type="EMBL" id="CADCUY010000260">
    <property type="protein sequence ID" value="CAA9407726.1"/>
    <property type="molecule type" value="Genomic_DNA"/>
</dbReference>
<dbReference type="Gene3D" id="3.30.565.10">
    <property type="entry name" value="Histidine kinase-like ATPase, C-terminal domain"/>
    <property type="match status" value="1"/>
</dbReference>
<evidence type="ECO:0000313" key="3">
    <source>
        <dbReference type="EMBL" id="CAA9407726.1"/>
    </source>
</evidence>
<dbReference type="Pfam" id="PF13581">
    <property type="entry name" value="HATPase_c_2"/>
    <property type="match status" value="1"/>
</dbReference>
<reference evidence="3" key="1">
    <citation type="submission" date="2020-02" db="EMBL/GenBank/DDBJ databases">
        <authorList>
            <person name="Meier V. D."/>
        </authorList>
    </citation>
    <scope>NUCLEOTIDE SEQUENCE</scope>
    <source>
        <strain evidence="3">AVDCRST_MAG35</strain>
    </source>
</reference>
<dbReference type="SUPFAM" id="SSF55874">
    <property type="entry name" value="ATPase domain of HSP90 chaperone/DNA topoisomerase II/histidine kinase"/>
    <property type="match status" value="1"/>
</dbReference>
<dbReference type="PANTHER" id="PTHR35526:SF3">
    <property type="entry name" value="ANTI-SIGMA-F FACTOR RSBW"/>
    <property type="match status" value="1"/>
</dbReference>
<protein>
    <recommendedName>
        <fullName evidence="2">Histidine kinase/HSP90-like ATPase domain-containing protein</fullName>
    </recommendedName>
</protein>
<evidence type="ECO:0000256" key="1">
    <source>
        <dbReference type="ARBA" id="ARBA00022527"/>
    </source>
</evidence>
<dbReference type="AlphaFoldDB" id="A0A6J4PA42"/>
<proteinExistence type="predicted"/>
<dbReference type="CDD" id="cd16936">
    <property type="entry name" value="HATPase_RsbW-like"/>
    <property type="match status" value="1"/>
</dbReference>
<sequence length="149" mass="15128">MADPRLVVLTGGGEGADGTFRVSHEAASVPLARRALVRELDRCGAPGDAVDEVALVASELLGNAVRHAAPLGPGSLLLRWRVLPGAVEVEVVDGGGGPVRVTTAGPEATSGRGMHLVSELADAWGTTDDGHGRRAVWASVGTARTPVAV</sequence>
<keyword evidence="1" id="KW-0723">Serine/threonine-protein kinase</keyword>
<organism evidence="3">
    <name type="scientific">uncultured Quadrisphaera sp</name>
    <dbReference type="NCBI Taxonomy" id="904978"/>
    <lineage>
        <taxon>Bacteria</taxon>
        <taxon>Bacillati</taxon>
        <taxon>Actinomycetota</taxon>
        <taxon>Actinomycetes</taxon>
        <taxon>Kineosporiales</taxon>
        <taxon>Kineosporiaceae</taxon>
        <taxon>Quadrisphaera</taxon>
        <taxon>environmental samples</taxon>
    </lineage>
</organism>
<dbReference type="PANTHER" id="PTHR35526">
    <property type="entry name" value="ANTI-SIGMA-F FACTOR RSBW-RELATED"/>
    <property type="match status" value="1"/>
</dbReference>
<feature type="domain" description="Histidine kinase/HSP90-like ATPase" evidence="2">
    <location>
        <begin position="24"/>
        <end position="128"/>
    </location>
</feature>
<keyword evidence="1" id="KW-0418">Kinase</keyword>
<keyword evidence="1" id="KW-0808">Transferase</keyword>
<gene>
    <name evidence="3" type="ORF">AVDCRST_MAG35-1258</name>
</gene>
<dbReference type="GO" id="GO:0004674">
    <property type="term" value="F:protein serine/threonine kinase activity"/>
    <property type="evidence" value="ECO:0007669"/>
    <property type="project" value="UniProtKB-KW"/>
</dbReference>
<dbReference type="InterPro" id="IPR050267">
    <property type="entry name" value="Anti-sigma-factor_SerPK"/>
</dbReference>
<accession>A0A6J4PA42</accession>
<dbReference type="InterPro" id="IPR036890">
    <property type="entry name" value="HATPase_C_sf"/>
</dbReference>